<evidence type="ECO:0000313" key="23">
    <source>
        <dbReference type="Proteomes" id="UP000580043"/>
    </source>
</evidence>
<evidence type="ECO:0000256" key="18">
    <source>
        <dbReference type="HAMAP-Rule" id="MF_01966"/>
    </source>
</evidence>
<keyword evidence="8 17" id="KW-0521">NADP</keyword>
<dbReference type="Pfam" id="PF03853">
    <property type="entry name" value="YjeF_N"/>
    <property type="match status" value="1"/>
</dbReference>
<reference evidence="22 23" key="1">
    <citation type="submission" date="2020-04" db="EMBL/GenBank/DDBJ databases">
        <title>Zoogloea sp. G-4-1-14 isolated from soil.</title>
        <authorList>
            <person name="Dahal R.H."/>
        </authorList>
    </citation>
    <scope>NUCLEOTIDE SEQUENCE [LARGE SCALE GENOMIC DNA]</scope>
    <source>
        <strain evidence="22 23">G-4-1-14</strain>
    </source>
</reference>
<dbReference type="SUPFAM" id="SSF53613">
    <property type="entry name" value="Ribokinase-like"/>
    <property type="match status" value="1"/>
</dbReference>
<keyword evidence="9 18" id="KW-0630">Potassium</keyword>
<comment type="similarity">
    <text evidence="4 19">In the C-terminal section; belongs to the NnrD/CARKD family.</text>
</comment>
<evidence type="ECO:0000256" key="1">
    <source>
        <dbReference type="ARBA" id="ARBA00000013"/>
    </source>
</evidence>
<dbReference type="InterPro" id="IPR000631">
    <property type="entry name" value="CARKD"/>
</dbReference>
<evidence type="ECO:0000256" key="2">
    <source>
        <dbReference type="ARBA" id="ARBA00000909"/>
    </source>
</evidence>
<feature type="binding site" evidence="17">
    <location>
        <begin position="404"/>
        <end position="408"/>
    </location>
    <ligand>
        <name>AMP</name>
        <dbReference type="ChEBI" id="CHEBI:456215"/>
    </ligand>
</feature>
<evidence type="ECO:0000256" key="8">
    <source>
        <dbReference type="ARBA" id="ARBA00022857"/>
    </source>
</evidence>
<dbReference type="AlphaFoldDB" id="A0A848GB73"/>
<protein>
    <recommendedName>
        <fullName evidence="19">Bifunctional NAD(P)H-hydrate repair enzyme</fullName>
    </recommendedName>
    <alternativeName>
        <fullName evidence="19">Nicotinamide nucleotide repair protein</fullName>
    </alternativeName>
    <domain>
        <recommendedName>
            <fullName evidence="19">ADP-dependent (S)-NAD(P)H-hydrate dehydratase</fullName>
            <ecNumber evidence="19">4.2.1.136</ecNumber>
        </recommendedName>
        <alternativeName>
            <fullName evidence="19">ADP-dependent NAD(P)HX dehydratase</fullName>
        </alternativeName>
    </domain>
    <domain>
        <recommendedName>
            <fullName evidence="19">NAD(P)H-hydrate epimerase</fullName>
            <ecNumber evidence="19">5.1.99.6</ecNumber>
        </recommendedName>
    </domain>
</protein>
<dbReference type="PROSITE" id="PS51383">
    <property type="entry name" value="YJEF_C_3"/>
    <property type="match status" value="1"/>
</dbReference>
<evidence type="ECO:0000256" key="10">
    <source>
        <dbReference type="ARBA" id="ARBA00023027"/>
    </source>
</evidence>
<evidence type="ECO:0000256" key="4">
    <source>
        <dbReference type="ARBA" id="ARBA00009524"/>
    </source>
</evidence>
<keyword evidence="11 18" id="KW-0413">Isomerase</keyword>
<dbReference type="SUPFAM" id="SSF64153">
    <property type="entry name" value="YjeF N-terminal domain-like"/>
    <property type="match status" value="1"/>
</dbReference>
<evidence type="ECO:0000256" key="9">
    <source>
        <dbReference type="ARBA" id="ARBA00022958"/>
    </source>
</evidence>
<evidence type="ECO:0000256" key="3">
    <source>
        <dbReference type="ARBA" id="ARBA00006001"/>
    </source>
</evidence>
<comment type="function">
    <text evidence="14 19">Bifunctional enzyme that catalyzes the epimerization of the S- and R-forms of NAD(P)HX and the dehydration of the S-form of NAD(P)HX at the expense of ADP, which is converted to AMP. This allows the repair of both epimers of NAD(P)HX, a damaged form of NAD(P)H that is a result of enzymatic or heat-dependent hydration.</text>
</comment>
<evidence type="ECO:0000256" key="11">
    <source>
        <dbReference type="ARBA" id="ARBA00023235"/>
    </source>
</evidence>
<accession>A0A848GB73</accession>
<comment type="function">
    <text evidence="17">Catalyzes the dehydration of the S-form of NAD(P)HX at the expense of ADP, which is converted to AMP. Together with NAD(P)HX epimerase, which catalyzes the epimerization of the S- and R-forms, the enzyme allows the repair of both epimers of NAD(P)HX, a damaged form of NAD(P)H that is a result of enzymatic or heat-dependent hydration.</text>
</comment>
<dbReference type="PANTHER" id="PTHR12592:SF0">
    <property type="entry name" value="ATP-DEPENDENT (S)-NAD(P)H-HYDRATE DEHYDRATASE"/>
    <property type="match status" value="1"/>
</dbReference>
<keyword evidence="13" id="KW-0511">Multifunctional enzyme</keyword>
<comment type="similarity">
    <text evidence="18">Belongs to the NnrE/AIBP family.</text>
</comment>
<dbReference type="NCBIfam" id="TIGR00196">
    <property type="entry name" value="yjeF_cterm"/>
    <property type="match status" value="1"/>
</dbReference>
<feature type="domain" description="YjeF N-terminal" evidence="21">
    <location>
        <begin position="14"/>
        <end position="214"/>
    </location>
</feature>
<feature type="binding site" evidence="18">
    <location>
        <position position="160"/>
    </location>
    <ligand>
        <name>K(+)</name>
        <dbReference type="ChEBI" id="CHEBI:29103"/>
    </ligand>
</feature>
<organism evidence="22 23">
    <name type="scientific">Zoogloea dura</name>
    <dbReference type="NCBI Taxonomy" id="2728840"/>
    <lineage>
        <taxon>Bacteria</taxon>
        <taxon>Pseudomonadati</taxon>
        <taxon>Pseudomonadota</taxon>
        <taxon>Betaproteobacteria</taxon>
        <taxon>Rhodocyclales</taxon>
        <taxon>Zoogloeaceae</taxon>
        <taxon>Zoogloea</taxon>
    </lineage>
</organism>
<dbReference type="Gene3D" id="3.40.1190.20">
    <property type="match status" value="1"/>
</dbReference>
<comment type="function">
    <text evidence="18">Catalyzes the epimerization of the S- and R-forms of NAD(P)HX, a damaged form of NAD(P)H that is a result of enzymatic or heat-dependent hydration. This is a prerequisite for the S-specific NAD(P)H-hydrate dehydratase to allow the repair of both epimers of NAD(P)HX.</text>
</comment>
<evidence type="ECO:0000256" key="13">
    <source>
        <dbReference type="ARBA" id="ARBA00023268"/>
    </source>
</evidence>
<comment type="catalytic activity">
    <reaction evidence="2 18 19">
        <text>(6R)-NADPHX = (6S)-NADPHX</text>
        <dbReference type="Rhea" id="RHEA:32227"/>
        <dbReference type="ChEBI" id="CHEBI:64076"/>
        <dbReference type="ChEBI" id="CHEBI:64077"/>
        <dbReference type="EC" id="5.1.99.6"/>
    </reaction>
</comment>
<feature type="binding site" evidence="17">
    <location>
        <position position="433"/>
    </location>
    <ligand>
        <name>AMP</name>
        <dbReference type="ChEBI" id="CHEBI:456215"/>
    </ligand>
</feature>
<feature type="binding site" evidence="17">
    <location>
        <position position="257"/>
    </location>
    <ligand>
        <name>(6S)-NADPHX</name>
        <dbReference type="ChEBI" id="CHEBI:64076"/>
    </ligand>
</feature>
<dbReference type="Pfam" id="PF01256">
    <property type="entry name" value="Carb_kinase"/>
    <property type="match status" value="1"/>
</dbReference>
<dbReference type="PANTHER" id="PTHR12592">
    <property type="entry name" value="ATP-DEPENDENT (S)-NAD(P)H-HYDRATE DEHYDRATASE FAMILY MEMBER"/>
    <property type="match status" value="1"/>
</dbReference>
<comment type="cofactor">
    <cofactor evidence="17">
        <name>Mg(2+)</name>
        <dbReference type="ChEBI" id="CHEBI:18420"/>
    </cofactor>
</comment>
<keyword evidence="7 17" id="KW-0067">ATP-binding</keyword>
<dbReference type="GO" id="GO:0046496">
    <property type="term" value="P:nicotinamide nucleotide metabolic process"/>
    <property type="evidence" value="ECO:0007669"/>
    <property type="project" value="UniProtKB-UniRule"/>
</dbReference>
<dbReference type="InterPro" id="IPR029056">
    <property type="entry name" value="Ribokinase-like"/>
</dbReference>
<comment type="similarity">
    <text evidence="17">Belongs to the NnrD/CARKD family.</text>
</comment>
<feature type="domain" description="YjeF C-terminal" evidence="20">
    <location>
        <begin position="222"/>
        <end position="494"/>
    </location>
</feature>
<keyword evidence="10 17" id="KW-0520">NAD</keyword>
<keyword evidence="5 18" id="KW-0479">Metal-binding</keyword>
<dbReference type="RefSeq" id="WP_169147191.1">
    <property type="nucleotide sequence ID" value="NZ_JABBGA010000017.1"/>
</dbReference>
<dbReference type="InterPro" id="IPR017953">
    <property type="entry name" value="Carbohydrate_kinase_pred_CS"/>
</dbReference>
<proteinExistence type="inferred from homology"/>
<dbReference type="GO" id="GO:0005524">
    <property type="term" value="F:ATP binding"/>
    <property type="evidence" value="ECO:0007669"/>
    <property type="project" value="UniProtKB-UniRule"/>
</dbReference>
<dbReference type="Proteomes" id="UP000580043">
    <property type="component" value="Unassembled WGS sequence"/>
</dbReference>
<name>A0A848GB73_9RHOO</name>
<dbReference type="GO" id="GO:0110051">
    <property type="term" value="P:metabolite repair"/>
    <property type="evidence" value="ECO:0007669"/>
    <property type="project" value="TreeGrafter"/>
</dbReference>
<feature type="binding site" evidence="17">
    <location>
        <position position="434"/>
    </location>
    <ligand>
        <name>(6S)-NADPHX</name>
        <dbReference type="ChEBI" id="CHEBI:64076"/>
    </ligand>
</feature>
<comment type="subunit">
    <text evidence="17">Homotetramer.</text>
</comment>
<evidence type="ECO:0000256" key="15">
    <source>
        <dbReference type="ARBA" id="ARBA00048238"/>
    </source>
</evidence>
<evidence type="ECO:0000259" key="21">
    <source>
        <dbReference type="PROSITE" id="PS51385"/>
    </source>
</evidence>
<comment type="cofactor">
    <cofactor evidence="18 19">
        <name>K(+)</name>
        <dbReference type="ChEBI" id="CHEBI:29103"/>
    </cofactor>
    <text evidence="18 19">Binds 1 potassium ion per subunit.</text>
</comment>
<feature type="binding site" evidence="17">
    <location>
        <position position="367"/>
    </location>
    <ligand>
        <name>(6S)-NADPHX</name>
        <dbReference type="ChEBI" id="CHEBI:64076"/>
    </ligand>
</feature>
<dbReference type="GO" id="GO:0052855">
    <property type="term" value="F:ADP-dependent NAD(P)H-hydrate dehydratase activity"/>
    <property type="evidence" value="ECO:0007669"/>
    <property type="project" value="UniProtKB-UniRule"/>
</dbReference>
<feature type="binding site" evidence="18">
    <location>
        <position position="139"/>
    </location>
    <ligand>
        <name>(6S)-NADPHX</name>
        <dbReference type="ChEBI" id="CHEBI:64076"/>
    </ligand>
</feature>
<dbReference type="CDD" id="cd01171">
    <property type="entry name" value="YXKO-related"/>
    <property type="match status" value="1"/>
</dbReference>
<dbReference type="InterPro" id="IPR036652">
    <property type="entry name" value="YjeF_N_dom_sf"/>
</dbReference>
<evidence type="ECO:0000313" key="22">
    <source>
        <dbReference type="EMBL" id="NML27653.1"/>
    </source>
</evidence>
<feature type="binding site" evidence="18">
    <location>
        <begin position="128"/>
        <end position="134"/>
    </location>
    <ligand>
        <name>(6S)-NADPHX</name>
        <dbReference type="ChEBI" id="CHEBI:64076"/>
    </ligand>
</feature>
<keyword evidence="12 17" id="KW-0456">Lyase</keyword>
<comment type="similarity">
    <text evidence="3 19">In the N-terminal section; belongs to the NnrE/AIBP family.</text>
</comment>
<sequence length="512" mass="52409">MHAAPLPIYPVSAIRDLEALAIPGAMPPLMERAGEAAATLALSLLKTPAAVLIACGPGNNGGDGFVMARLLRDAGHAVHIAFAADPERLPADAASAHAAWLAAGGETLPELPPTPPGGWALVVDALFGIGLQRPLEGRYAEWIDSLNTQPCPRLALDIPSGLDADTGRCLGPCFAATHTLSFIALKPGLLTLDGPDQCGLVQVAALGLDPQALLPAPGHSIAPGLFETRLRPRRRNSHKGSHGDVAVIGGAPGMVGAALLAGRAAASLGAGRVLVGLLDPSALSVDPLRPELMFRTATALLEGPLPNALVVGPGLGQSDNAGRCVDQAIGLPVPLLLDADALNLLALSAARQETLARRQHPTLLTPHPAEAARLLACGTTEVQADRLAAARRIARRLQAWVVLKGCGSIVAAPDGAWWINSSGNPAMATAGMGDVLSGLVGTLLAGGWNAGEALLAGVHLHGCAGDHLSATLNIDSGLLADEMSTAARHCFNAWIRPPTMRDTATWDGPAHP</sequence>
<feature type="binding site" evidence="18">
    <location>
        <position position="60"/>
    </location>
    <ligand>
        <name>K(+)</name>
        <dbReference type="ChEBI" id="CHEBI:29103"/>
    </ligand>
</feature>
<dbReference type="EC" id="5.1.99.6" evidence="19"/>
<evidence type="ECO:0000256" key="7">
    <source>
        <dbReference type="ARBA" id="ARBA00022840"/>
    </source>
</evidence>
<dbReference type="EC" id="4.2.1.136" evidence="19"/>
<evidence type="ECO:0000256" key="14">
    <source>
        <dbReference type="ARBA" id="ARBA00025153"/>
    </source>
</evidence>
<gene>
    <name evidence="18" type="primary">nnrE</name>
    <name evidence="17" type="synonym">nnrD</name>
    <name evidence="22" type="ORF">HHL15_17995</name>
</gene>
<dbReference type="GO" id="GO:0046872">
    <property type="term" value="F:metal ion binding"/>
    <property type="evidence" value="ECO:0007669"/>
    <property type="project" value="UniProtKB-UniRule"/>
</dbReference>
<dbReference type="NCBIfam" id="TIGR00197">
    <property type="entry name" value="yjeF_nterm"/>
    <property type="match status" value="1"/>
</dbReference>
<feature type="binding site" evidence="18">
    <location>
        <position position="124"/>
    </location>
    <ligand>
        <name>K(+)</name>
        <dbReference type="ChEBI" id="CHEBI:29103"/>
    </ligand>
</feature>
<feature type="binding site" evidence="18">
    <location>
        <begin position="59"/>
        <end position="63"/>
    </location>
    <ligand>
        <name>(6S)-NADPHX</name>
        <dbReference type="ChEBI" id="CHEBI:64076"/>
    </ligand>
</feature>
<dbReference type="Gene3D" id="3.40.50.10260">
    <property type="entry name" value="YjeF N-terminal domain"/>
    <property type="match status" value="1"/>
</dbReference>
<dbReference type="PROSITE" id="PS51385">
    <property type="entry name" value="YJEF_N"/>
    <property type="match status" value="1"/>
</dbReference>
<comment type="caution">
    <text evidence="22">The sequence shown here is derived from an EMBL/GenBank/DDBJ whole genome shotgun (WGS) entry which is preliminary data.</text>
</comment>
<feature type="binding site" evidence="18">
    <location>
        <position position="157"/>
    </location>
    <ligand>
        <name>(6S)-NADPHX</name>
        <dbReference type="ChEBI" id="CHEBI:64076"/>
    </ligand>
</feature>
<evidence type="ECO:0000256" key="19">
    <source>
        <dbReference type="PIRNR" id="PIRNR017184"/>
    </source>
</evidence>
<keyword evidence="6 17" id="KW-0547">Nucleotide-binding</keyword>
<evidence type="ECO:0000259" key="20">
    <source>
        <dbReference type="PROSITE" id="PS51383"/>
    </source>
</evidence>
<keyword evidence="23" id="KW-1185">Reference proteome</keyword>
<comment type="catalytic activity">
    <reaction evidence="15 17 19">
        <text>(6S)-NADHX + ADP = AMP + phosphate + NADH + H(+)</text>
        <dbReference type="Rhea" id="RHEA:32223"/>
        <dbReference type="ChEBI" id="CHEBI:15378"/>
        <dbReference type="ChEBI" id="CHEBI:43474"/>
        <dbReference type="ChEBI" id="CHEBI:57945"/>
        <dbReference type="ChEBI" id="CHEBI:64074"/>
        <dbReference type="ChEBI" id="CHEBI:456215"/>
        <dbReference type="ChEBI" id="CHEBI:456216"/>
        <dbReference type="EC" id="4.2.1.136"/>
    </reaction>
</comment>
<dbReference type="EMBL" id="JABBGA010000017">
    <property type="protein sequence ID" value="NML27653.1"/>
    <property type="molecule type" value="Genomic_DNA"/>
</dbReference>
<evidence type="ECO:0000256" key="6">
    <source>
        <dbReference type="ARBA" id="ARBA00022741"/>
    </source>
</evidence>
<dbReference type="PROSITE" id="PS01050">
    <property type="entry name" value="YJEF_C_2"/>
    <property type="match status" value="1"/>
</dbReference>
<dbReference type="PIRSF" id="PIRSF017184">
    <property type="entry name" value="Nnr"/>
    <property type="match status" value="1"/>
</dbReference>
<comment type="catalytic activity">
    <reaction evidence="16 17 19">
        <text>(6S)-NADPHX + ADP = AMP + phosphate + NADPH + H(+)</text>
        <dbReference type="Rhea" id="RHEA:32235"/>
        <dbReference type="ChEBI" id="CHEBI:15378"/>
        <dbReference type="ChEBI" id="CHEBI:43474"/>
        <dbReference type="ChEBI" id="CHEBI:57783"/>
        <dbReference type="ChEBI" id="CHEBI:64076"/>
        <dbReference type="ChEBI" id="CHEBI:456215"/>
        <dbReference type="ChEBI" id="CHEBI:456216"/>
        <dbReference type="EC" id="4.2.1.136"/>
    </reaction>
</comment>
<evidence type="ECO:0000256" key="12">
    <source>
        <dbReference type="ARBA" id="ARBA00023239"/>
    </source>
</evidence>
<dbReference type="InterPro" id="IPR030677">
    <property type="entry name" value="Nnr"/>
</dbReference>
<dbReference type="GO" id="GO:0052856">
    <property type="term" value="F:NAD(P)HX epimerase activity"/>
    <property type="evidence" value="ECO:0007669"/>
    <property type="project" value="UniProtKB-UniRule"/>
</dbReference>
<dbReference type="HAMAP" id="MF_01966">
    <property type="entry name" value="NADHX_epimerase"/>
    <property type="match status" value="1"/>
</dbReference>
<comment type="catalytic activity">
    <reaction evidence="1 18 19">
        <text>(6R)-NADHX = (6S)-NADHX</text>
        <dbReference type="Rhea" id="RHEA:32215"/>
        <dbReference type="ChEBI" id="CHEBI:64074"/>
        <dbReference type="ChEBI" id="CHEBI:64075"/>
        <dbReference type="EC" id="5.1.99.6"/>
    </reaction>
</comment>
<evidence type="ECO:0000256" key="16">
    <source>
        <dbReference type="ARBA" id="ARBA00049209"/>
    </source>
</evidence>
<evidence type="ECO:0000256" key="17">
    <source>
        <dbReference type="HAMAP-Rule" id="MF_01965"/>
    </source>
</evidence>
<dbReference type="InterPro" id="IPR004443">
    <property type="entry name" value="YjeF_N_dom"/>
</dbReference>
<dbReference type="HAMAP" id="MF_01965">
    <property type="entry name" value="NADHX_dehydratase"/>
    <property type="match status" value="1"/>
</dbReference>
<feature type="binding site" evidence="17">
    <location>
        <position position="314"/>
    </location>
    <ligand>
        <name>(6S)-NADPHX</name>
        <dbReference type="ChEBI" id="CHEBI:64076"/>
    </ligand>
</feature>
<evidence type="ECO:0000256" key="5">
    <source>
        <dbReference type="ARBA" id="ARBA00022723"/>
    </source>
</evidence>